<feature type="compositionally biased region" description="Low complexity" evidence="1">
    <location>
        <begin position="397"/>
        <end position="406"/>
    </location>
</feature>
<reference evidence="2 3" key="1">
    <citation type="submission" date="2015-08" db="EMBL/GenBank/DDBJ databases">
        <title>Emmonsia species relationships and genome sequence.</title>
        <authorList>
            <person name="Cuomo C.A."/>
            <person name="Schwartz I.S."/>
            <person name="Kenyon C."/>
            <person name="De Hoog G.S."/>
            <person name="Govender N.P."/>
            <person name="Botha A."/>
            <person name="Moreno L."/>
            <person name="De Vries M."/>
            <person name="Munoz J.F."/>
            <person name="Stielow J.B."/>
        </authorList>
    </citation>
    <scope>NUCLEOTIDE SEQUENCE [LARGE SCALE GENOMIC DNA]</scope>
    <source>
        <strain evidence="2 3">EI222</strain>
    </source>
</reference>
<name>A0A1J9QI77_9EURO</name>
<accession>A0A1J9QI77</accession>
<dbReference type="EMBL" id="LGTZ01000028">
    <property type="protein sequence ID" value="OJD28185.1"/>
    <property type="molecule type" value="Genomic_DNA"/>
</dbReference>
<evidence type="ECO:0000313" key="3">
    <source>
        <dbReference type="Proteomes" id="UP000242791"/>
    </source>
</evidence>
<dbReference type="Proteomes" id="UP000242791">
    <property type="component" value="Unassembled WGS sequence"/>
</dbReference>
<keyword evidence="3" id="KW-1185">Reference proteome</keyword>
<feature type="compositionally biased region" description="Polar residues" evidence="1">
    <location>
        <begin position="62"/>
        <end position="71"/>
    </location>
</feature>
<feature type="compositionally biased region" description="Acidic residues" evidence="1">
    <location>
        <begin position="79"/>
        <end position="107"/>
    </location>
</feature>
<dbReference type="STRING" id="1658174.A0A1J9QI77"/>
<dbReference type="OrthoDB" id="4180606at2759"/>
<feature type="compositionally biased region" description="Polar residues" evidence="1">
    <location>
        <begin position="360"/>
        <end position="391"/>
    </location>
</feature>
<dbReference type="VEuPathDB" id="FungiDB:ACJ73_00422"/>
<gene>
    <name evidence="2" type="ORF">ACJ73_00422</name>
</gene>
<feature type="region of interest" description="Disordered" evidence="1">
    <location>
        <begin position="47"/>
        <end position="116"/>
    </location>
</feature>
<comment type="caution">
    <text evidence="2">The sequence shown here is derived from an EMBL/GenBank/DDBJ whole genome shotgun (WGS) entry which is preliminary data.</text>
</comment>
<organism evidence="2 3">
    <name type="scientific">Blastomyces percursus</name>
    <dbReference type="NCBI Taxonomy" id="1658174"/>
    <lineage>
        <taxon>Eukaryota</taxon>
        <taxon>Fungi</taxon>
        <taxon>Dikarya</taxon>
        <taxon>Ascomycota</taxon>
        <taxon>Pezizomycotina</taxon>
        <taxon>Eurotiomycetes</taxon>
        <taxon>Eurotiomycetidae</taxon>
        <taxon>Onygenales</taxon>
        <taxon>Ajellomycetaceae</taxon>
        <taxon>Blastomyces</taxon>
    </lineage>
</organism>
<evidence type="ECO:0000256" key="1">
    <source>
        <dbReference type="SAM" id="MobiDB-lite"/>
    </source>
</evidence>
<evidence type="ECO:0000313" key="2">
    <source>
        <dbReference type="EMBL" id="OJD28185.1"/>
    </source>
</evidence>
<proteinExistence type="predicted"/>
<protein>
    <submittedName>
        <fullName evidence="2">Uncharacterized protein</fullName>
    </submittedName>
</protein>
<dbReference type="AlphaFoldDB" id="A0A1J9QI77"/>
<sequence>MASNPATIELYRLLVTLAHFWKENEKFISLEECRNVLPDPERLALSRLTRTLRGSRQRPSKNNKGDSNQDASSDKADSPEEEADLSEESDVSESDVSEEADSSEEEVNPSGGEADVCEKANCGSVWNSRRRLPQVSAVEIPYSLQATLESCKKEKGPRPFFAALSQALPIDGGLVAAYCKLRRCEAKKDILKIHRRFDLRNFYVLAVKYGYYSQKGWRRGAREVLAQEIKAQYPSSGSVEEIGKSLRLYVELGRGYDAWVTEFGLSGCLVALPLEISETEYTNRGFRKHIPEESRRLRALGLDKVVKTWKLDRLGEDISKELEERFRPPRAYISNEKKRKAGEYENRSKQRRYLPPPPQKNQNTRSPPIPVGSNSQQSFEKSRRSPTSAADPTQKLAEPAAPEEAATTSNLPRTPGIGFADRHGNLEKQQIAEDNENLQANGIECFSQPLNMTQFHQPGASSGDTASAASEMARLGTCQPVLRGSDQPQAAPDFNRMNIDSYNNQAPQPAADPTAASSELTSELFFHPAAFASFIGQSSQPAAHFESTSEQFFHPVAFASFIGTDPAIQSSQPAADPAALAAHFGFIGTDPAIQSSQPAADPAADPAALTAHFESTSEQFFHPAAFAHFIDTSSITTPMQPPQLREDLVRT</sequence>
<feature type="region of interest" description="Disordered" evidence="1">
    <location>
        <begin position="333"/>
        <end position="421"/>
    </location>
</feature>